<feature type="compositionally biased region" description="Basic residues" evidence="1">
    <location>
        <begin position="28"/>
        <end position="37"/>
    </location>
</feature>
<keyword evidence="3" id="KW-1185">Reference proteome</keyword>
<protein>
    <submittedName>
        <fullName evidence="2">Uncharacterized protein</fullName>
    </submittedName>
</protein>
<comment type="caution">
    <text evidence="2">The sequence shown here is derived from an EMBL/GenBank/DDBJ whole genome shotgun (WGS) entry which is preliminary data.</text>
</comment>
<dbReference type="EMBL" id="QEAS01000006">
    <property type="protein sequence ID" value="PWG80927.1"/>
    <property type="molecule type" value="Genomic_DNA"/>
</dbReference>
<evidence type="ECO:0000313" key="2">
    <source>
        <dbReference type="EMBL" id="PWG80927.1"/>
    </source>
</evidence>
<reference evidence="2 3" key="1">
    <citation type="submission" date="2018-04" db="EMBL/GenBank/DDBJ databases">
        <title>Pedobacter chongqingensis sp. nov., isolated from a rottenly hemp rope.</title>
        <authorList>
            <person name="Cai Y."/>
        </authorList>
    </citation>
    <scope>NUCLEOTIDE SEQUENCE [LARGE SCALE GENOMIC DNA]</scope>
    <source>
        <strain evidence="2 3">FJ4-8</strain>
    </source>
</reference>
<organism evidence="2 3">
    <name type="scientific">Pararcticibacter amylolyticus</name>
    <dbReference type="NCBI Taxonomy" id="2173175"/>
    <lineage>
        <taxon>Bacteria</taxon>
        <taxon>Pseudomonadati</taxon>
        <taxon>Bacteroidota</taxon>
        <taxon>Sphingobacteriia</taxon>
        <taxon>Sphingobacteriales</taxon>
        <taxon>Sphingobacteriaceae</taxon>
        <taxon>Pararcticibacter</taxon>
    </lineage>
</organism>
<accession>A0A2U2PHN5</accession>
<dbReference type="RefSeq" id="WP_158280678.1">
    <property type="nucleotide sequence ID" value="NZ_QEAS01000006.1"/>
</dbReference>
<feature type="compositionally biased region" description="Basic and acidic residues" evidence="1">
    <location>
        <begin position="18"/>
        <end position="27"/>
    </location>
</feature>
<feature type="non-terminal residue" evidence="2">
    <location>
        <position position="1"/>
    </location>
</feature>
<sequence>NDLRQQGGDGAAWPVVHKGKDLLEKMGRLHGKKKKPEKQRQEASSGPPGGEGSGLTGKRMKLNL</sequence>
<feature type="region of interest" description="Disordered" evidence="1">
    <location>
        <begin position="1"/>
        <end position="64"/>
    </location>
</feature>
<dbReference type="Proteomes" id="UP000245647">
    <property type="component" value="Unassembled WGS sequence"/>
</dbReference>
<proteinExistence type="predicted"/>
<gene>
    <name evidence="2" type="ORF">DDR33_08245</name>
</gene>
<evidence type="ECO:0000256" key="1">
    <source>
        <dbReference type="SAM" id="MobiDB-lite"/>
    </source>
</evidence>
<dbReference type="AlphaFoldDB" id="A0A2U2PHN5"/>
<evidence type="ECO:0000313" key="3">
    <source>
        <dbReference type="Proteomes" id="UP000245647"/>
    </source>
</evidence>
<name>A0A2U2PHN5_9SPHI</name>